<dbReference type="EMBL" id="UINC01184264">
    <property type="protein sequence ID" value="SVD95398.1"/>
    <property type="molecule type" value="Genomic_DNA"/>
</dbReference>
<dbReference type="AlphaFoldDB" id="A0A382ZL35"/>
<evidence type="ECO:0008006" key="2">
    <source>
        <dbReference type="Google" id="ProtNLM"/>
    </source>
</evidence>
<name>A0A382ZL35_9ZZZZ</name>
<proteinExistence type="predicted"/>
<gene>
    <name evidence="1" type="ORF">METZ01_LOCUS448252</name>
</gene>
<sequence>DFLGDEAKGNRLEKLKLWEKELSTLFTEKTRIPIFVALKKTIIKHNLNISPFKKLIKANVLDQTKKLYANISEVMDYCRYSANPVGEIVLNILGYKSKKNISLSNKICSALQITNFLQDIKTDKKKGRVYLPLDIMKKHSLEIHDFEEKYVFDNKRYRDFDNFLNEMVLYNRTLYDEGEKLVHNLKKRQAILIQVFVDSGRIILDKIERNKHKILVNRPKTNNLEKIFIIAKAIVKISILK</sequence>
<dbReference type="Gene3D" id="1.10.600.10">
    <property type="entry name" value="Farnesyl Diphosphate Synthase"/>
    <property type="match status" value="1"/>
</dbReference>
<dbReference type="SUPFAM" id="SSF48576">
    <property type="entry name" value="Terpenoid synthases"/>
    <property type="match status" value="1"/>
</dbReference>
<protein>
    <recommendedName>
        <fullName evidence="2">Squalene synthase HpnC</fullName>
    </recommendedName>
</protein>
<dbReference type="InterPro" id="IPR002060">
    <property type="entry name" value="Squ/phyt_synthse"/>
</dbReference>
<accession>A0A382ZL35</accession>
<dbReference type="GO" id="GO:0016765">
    <property type="term" value="F:transferase activity, transferring alkyl or aryl (other than methyl) groups"/>
    <property type="evidence" value="ECO:0007669"/>
    <property type="project" value="UniProtKB-ARBA"/>
</dbReference>
<feature type="non-terminal residue" evidence="1">
    <location>
        <position position="1"/>
    </location>
</feature>
<dbReference type="Pfam" id="PF00494">
    <property type="entry name" value="SQS_PSY"/>
    <property type="match status" value="1"/>
</dbReference>
<dbReference type="PANTHER" id="PTHR31480">
    <property type="entry name" value="BIFUNCTIONAL LYCOPENE CYCLASE/PHYTOENE SYNTHASE"/>
    <property type="match status" value="1"/>
</dbReference>
<dbReference type="InterPro" id="IPR008949">
    <property type="entry name" value="Isoprenoid_synthase_dom_sf"/>
</dbReference>
<evidence type="ECO:0000313" key="1">
    <source>
        <dbReference type="EMBL" id="SVD95398.1"/>
    </source>
</evidence>
<reference evidence="1" key="1">
    <citation type="submission" date="2018-05" db="EMBL/GenBank/DDBJ databases">
        <authorList>
            <person name="Lanie J.A."/>
            <person name="Ng W.-L."/>
            <person name="Kazmierczak K.M."/>
            <person name="Andrzejewski T.M."/>
            <person name="Davidsen T.M."/>
            <person name="Wayne K.J."/>
            <person name="Tettelin H."/>
            <person name="Glass J.I."/>
            <person name="Rusch D."/>
            <person name="Podicherti R."/>
            <person name="Tsui H.-C.T."/>
            <person name="Winkler M.E."/>
        </authorList>
    </citation>
    <scope>NUCLEOTIDE SEQUENCE</scope>
</reference>
<organism evidence="1">
    <name type="scientific">marine metagenome</name>
    <dbReference type="NCBI Taxonomy" id="408172"/>
    <lineage>
        <taxon>unclassified sequences</taxon>
        <taxon>metagenomes</taxon>
        <taxon>ecological metagenomes</taxon>
    </lineage>
</organism>